<dbReference type="AlphaFoldDB" id="A0A067T181"/>
<dbReference type="Proteomes" id="UP000027222">
    <property type="component" value="Unassembled WGS sequence"/>
</dbReference>
<sequence length="462" mass="50273">MLSNYQAFFDGVEASRSSGARASLTSPKTCCLSASNSSCSRQSPRQVAAIPVPRPAVRQGALHAPAAASAPAGPLPPPSYIPVELFGAARCPYMEPMTQHDLGHMDIACRQCAPPSFTFIARQAGGRFSRRYLEVRLPYAQLYLYEPRAALKAQIQQNSGLQPGLLLALQNLLTEHHQYVPLYKHAFEILRTYDPENDAHIHLRLSPGLNRRRYNLPTADSFCQDGLGDVQEITYLGPLPPDPADVDDDPDNIYVPPPFVINYLKPPSVTVASRLYVMLKWLLLKDKLPMPYNKCYVAVIGNLTDIVYDKPDKRPKGNVRTVKKFVVSVSSVCFMGSAGPNQERLPNKLDSNTTTPAKTGKSFYASNRNRKGPGSATPSPAPSAPVMPIPSMVPFLPSPQAHSAVPSPSHSQPARLPVRQPHASSSSAQAQNGQHSGSSSSAGGLLKPRHYTLAQTLYPRPL</sequence>
<evidence type="ECO:0000313" key="2">
    <source>
        <dbReference type="EMBL" id="KDR76067.1"/>
    </source>
</evidence>
<reference evidence="3" key="1">
    <citation type="journal article" date="2014" name="Proc. Natl. Acad. Sci. U.S.A.">
        <title>Extensive sampling of basidiomycete genomes demonstrates inadequacy of the white-rot/brown-rot paradigm for wood decay fungi.</title>
        <authorList>
            <person name="Riley R."/>
            <person name="Salamov A.A."/>
            <person name="Brown D.W."/>
            <person name="Nagy L.G."/>
            <person name="Floudas D."/>
            <person name="Held B.W."/>
            <person name="Levasseur A."/>
            <person name="Lombard V."/>
            <person name="Morin E."/>
            <person name="Otillar R."/>
            <person name="Lindquist E.A."/>
            <person name="Sun H."/>
            <person name="LaButti K.M."/>
            <person name="Schmutz J."/>
            <person name="Jabbour D."/>
            <person name="Luo H."/>
            <person name="Baker S.E."/>
            <person name="Pisabarro A.G."/>
            <person name="Walton J.D."/>
            <person name="Blanchette R.A."/>
            <person name="Henrissat B."/>
            <person name="Martin F."/>
            <person name="Cullen D."/>
            <person name="Hibbett D.S."/>
            <person name="Grigoriev I.V."/>
        </authorList>
    </citation>
    <scope>NUCLEOTIDE SEQUENCE [LARGE SCALE GENOMIC DNA]</scope>
    <source>
        <strain evidence="3">CBS 339.88</strain>
    </source>
</reference>
<gene>
    <name evidence="2" type="ORF">GALMADRAFT_139826</name>
</gene>
<protein>
    <submittedName>
        <fullName evidence="2">Uncharacterized protein</fullName>
    </submittedName>
</protein>
<dbReference type="EMBL" id="KL142379">
    <property type="protein sequence ID" value="KDR76067.1"/>
    <property type="molecule type" value="Genomic_DNA"/>
</dbReference>
<keyword evidence="3" id="KW-1185">Reference proteome</keyword>
<dbReference type="OrthoDB" id="3366231at2759"/>
<evidence type="ECO:0000256" key="1">
    <source>
        <dbReference type="SAM" id="MobiDB-lite"/>
    </source>
</evidence>
<proteinExistence type="predicted"/>
<feature type="compositionally biased region" description="Low complexity" evidence="1">
    <location>
        <begin position="423"/>
        <end position="444"/>
    </location>
</feature>
<accession>A0A067T181</accession>
<organism evidence="2 3">
    <name type="scientific">Galerina marginata (strain CBS 339.88)</name>
    <dbReference type="NCBI Taxonomy" id="685588"/>
    <lineage>
        <taxon>Eukaryota</taxon>
        <taxon>Fungi</taxon>
        <taxon>Dikarya</taxon>
        <taxon>Basidiomycota</taxon>
        <taxon>Agaricomycotina</taxon>
        <taxon>Agaricomycetes</taxon>
        <taxon>Agaricomycetidae</taxon>
        <taxon>Agaricales</taxon>
        <taxon>Agaricineae</taxon>
        <taxon>Strophariaceae</taxon>
        <taxon>Galerina</taxon>
    </lineage>
</organism>
<name>A0A067T181_GALM3</name>
<evidence type="ECO:0000313" key="3">
    <source>
        <dbReference type="Proteomes" id="UP000027222"/>
    </source>
</evidence>
<feature type="region of interest" description="Disordered" evidence="1">
    <location>
        <begin position="340"/>
        <end position="462"/>
    </location>
</feature>
<feature type="compositionally biased region" description="Pro residues" evidence="1">
    <location>
        <begin position="379"/>
        <end position="388"/>
    </location>
</feature>
<dbReference type="STRING" id="685588.A0A067T181"/>
<dbReference type="HOGENOM" id="CLU_591896_0_0_1"/>